<protein>
    <submittedName>
        <fullName evidence="1">Uncharacterized protein</fullName>
    </submittedName>
</protein>
<reference evidence="1" key="1">
    <citation type="journal article" date="2020" name="mSystems">
        <title>Genome- and Community-Level Interaction Insights into Carbon Utilization and Element Cycling Functions of Hydrothermarchaeota in Hydrothermal Sediment.</title>
        <authorList>
            <person name="Zhou Z."/>
            <person name="Liu Y."/>
            <person name="Xu W."/>
            <person name="Pan J."/>
            <person name="Luo Z.H."/>
            <person name="Li M."/>
        </authorList>
    </citation>
    <scope>NUCLEOTIDE SEQUENCE [LARGE SCALE GENOMIC DNA]</scope>
    <source>
        <strain evidence="1">HyVt-577</strain>
    </source>
</reference>
<comment type="caution">
    <text evidence="1">The sequence shown here is derived from an EMBL/GenBank/DDBJ whole genome shotgun (WGS) entry which is preliminary data.</text>
</comment>
<gene>
    <name evidence="1" type="ORF">ENK44_15750</name>
</gene>
<accession>A0A7V4U4C2</accession>
<dbReference type="Proteomes" id="UP000885779">
    <property type="component" value="Unassembled WGS sequence"/>
</dbReference>
<sequence length="184" mass="21080">MITFQSTGNIELLSQRKMALFASKNTPSELYNDALSLFHALQDMPISLAGGWQAPLERHLFNRADPLKPANYLYYLAKDINGYRPSETERHLLEEKKLLVLSPEIKSKRPSQSFVKRRDDLLFSQIDSILFLYISPGGRLDTYLLQLSSRKNKLYILNHPLNQPYFGEDILAMDAENAGELFGE</sequence>
<proteinExistence type="predicted"/>
<organism evidence="1">
    <name type="scientific">Caldithrix abyssi</name>
    <dbReference type="NCBI Taxonomy" id="187145"/>
    <lineage>
        <taxon>Bacteria</taxon>
        <taxon>Pseudomonadati</taxon>
        <taxon>Calditrichota</taxon>
        <taxon>Calditrichia</taxon>
        <taxon>Calditrichales</taxon>
        <taxon>Calditrichaceae</taxon>
        <taxon>Caldithrix</taxon>
    </lineage>
</organism>
<name>A0A7V4U4C2_CALAY</name>
<dbReference type="EMBL" id="DRQG01000147">
    <property type="protein sequence ID" value="HGY57162.1"/>
    <property type="molecule type" value="Genomic_DNA"/>
</dbReference>
<evidence type="ECO:0000313" key="1">
    <source>
        <dbReference type="EMBL" id="HGY57162.1"/>
    </source>
</evidence>
<dbReference type="AlphaFoldDB" id="A0A7V4U4C2"/>